<sequence>MALTNDHVEAAVRAYADTCESLARAATTGRARRGPRGAVLAISGAPVASLNAIISPALEPDADEIADLADSAKEAGFPWSIQVRGEPTPLVTEVAAAHGLTRRNAMPLMIRWPDEGPPPQSDHGALRVRAVPADQLGAYTRLLEDGFEAPHGTFEVMASPSLAEMPGITFYLAEVDGVPVGTGMASVSEDLLGIFNITTLPRYRRRGYGRALTLEIAREGYVAGATTAYLYASKMGARVYESAGFRTEEHLTAISA</sequence>
<comment type="caution">
    <text evidence="2">The sequence shown here is derived from an EMBL/GenBank/DDBJ whole genome shotgun (WGS) entry which is preliminary data.</text>
</comment>
<dbReference type="AlphaFoldDB" id="A0A927MQV0"/>
<dbReference type="EMBL" id="JADBEM010000001">
    <property type="protein sequence ID" value="MBE1604676.1"/>
    <property type="molecule type" value="Genomic_DNA"/>
</dbReference>
<dbReference type="RefSeq" id="WP_192749170.1">
    <property type="nucleotide sequence ID" value="NZ_BAABJL010000043.1"/>
</dbReference>
<gene>
    <name evidence="2" type="ORF">HEB94_001524</name>
</gene>
<dbReference type="SUPFAM" id="SSF55729">
    <property type="entry name" value="Acyl-CoA N-acyltransferases (Nat)"/>
    <property type="match status" value="1"/>
</dbReference>
<evidence type="ECO:0000259" key="1">
    <source>
        <dbReference type="PROSITE" id="PS51186"/>
    </source>
</evidence>
<proteinExistence type="predicted"/>
<dbReference type="GO" id="GO:0016747">
    <property type="term" value="F:acyltransferase activity, transferring groups other than amino-acyl groups"/>
    <property type="evidence" value="ECO:0007669"/>
    <property type="project" value="InterPro"/>
</dbReference>
<name>A0A927MQV0_9ACTN</name>
<dbReference type="InterPro" id="IPR016181">
    <property type="entry name" value="Acyl_CoA_acyltransferase"/>
</dbReference>
<accession>A0A927MQV0</accession>
<evidence type="ECO:0000313" key="2">
    <source>
        <dbReference type="EMBL" id="MBE1604676.1"/>
    </source>
</evidence>
<dbReference type="PROSITE" id="PS51186">
    <property type="entry name" value="GNAT"/>
    <property type="match status" value="1"/>
</dbReference>
<evidence type="ECO:0000313" key="3">
    <source>
        <dbReference type="Proteomes" id="UP000638648"/>
    </source>
</evidence>
<dbReference type="Gene3D" id="3.40.630.30">
    <property type="match status" value="1"/>
</dbReference>
<keyword evidence="3" id="KW-1185">Reference proteome</keyword>
<dbReference type="InterPro" id="IPR000182">
    <property type="entry name" value="GNAT_dom"/>
</dbReference>
<organism evidence="2 3">
    <name type="scientific">Actinopolymorpha pittospori</name>
    <dbReference type="NCBI Taxonomy" id="648752"/>
    <lineage>
        <taxon>Bacteria</taxon>
        <taxon>Bacillati</taxon>
        <taxon>Actinomycetota</taxon>
        <taxon>Actinomycetes</taxon>
        <taxon>Propionibacteriales</taxon>
        <taxon>Actinopolymorphaceae</taxon>
        <taxon>Actinopolymorpha</taxon>
    </lineage>
</organism>
<protein>
    <submittedName>
        <fullName evidence="2">GNAT superfamily N-acetyltransferase</fullName>
    </submittedName>
</protein>
<reference evidence="2" key="1">
    <citation type="submission" date="2020-10" db="EMBL/GenBank/DDBJ databases">
        <title>Sequencing the genomes of 1000 actinobacteria strains.</title>
        <authorList>
            <person name="Klenk H.-P."/>
        </authorList>
    </citation>
    <scope>NUCLEOTIDE SEQUENCE</scope>
    <source>
        <strain evidence="2">DSM 45354</strain>
    </source>
</reference>
<feature type="domain" description="N-acetyltransferase" evidence="1">
    <location>
        <begin position="126"/>
        <end position="256"/>
    </location>
</feature>
<dbReference type="Pfam" id="PF13508">
    <property type="entry name" value="Acetyltransf_7"/>
    <property type="match status" value="1"/>
</dbReference>
<dbReference type="Proteomes" id="UP000638648">
    <property type="component" value="Unassembled WGS sequence"/>
</dbReference>